<accession>A0A9P6DU39</accession>
<dbReference type="AlphaFoldDB" id="A0A9P6DU39"/>
<dbReference type="InterPro" id="IPR011009">
    <property type="entry name" value="Kinase-like_dom_sf"/>
</dbReference>
<name>A0A9P6DU39_9AGAM</name>
<dbReference type="PANTHER" id="PTHR38248:SF2">
    <property type="entry name" value="FUNK1 11"/>
    <property type="match status" value="1"/>
</dbReference>
<protein>
    <recommendedName>
        <fullName evidence="2">Protein kinase domain-containing protein</fullName>
    </recommendedName>
</protein>
<feature type="domain" description="Protein kinase" evidence="2">
    <location>
        <begin position="178"/>
        <end position="439"/>
    </location>
</feature>
<dbReference type="SUPFAM" id="SSF56112">
    <property type="entry name" value="Protein kinase-like (PK-like)"/>
    <property type="match status" value="1"/>
</dbReference>
<evidence type="ECO:0000313" key="3">
    <source>
        <dbReference type="EMBL" id="KAF9514941.1"/>
    </source>
</evidence>
<dbReference type="Gene3D" id="1.10.510.10">
    <property type="entry name" value="Transferase(Phosphotransferase) domain 1"/>
    <property type="match status" value="1"/>
</dbReference>
<gene>
    <name evidence="3" type="ORF">BS47DRAFT_1381740</name>
</gene>
<feature type="compositionally biased region" description="Polar residues" evidence="1">
    <location>
        <begin position="185"/>
        <end position="203"/>
    </location>
</feature>
<organism evidence="3 4">
    <name type="scientific">Hydnum rufescens UP504</name>
    <dbReference type="NCBI Taxonomy" id="1448309"/>
    <lineage>
        <taxon>Eukaryota</taxon>
        <taxon>Fungi</taxon>
        <taxon>Dikarya</taxon>
        <taxon>Basidiomycota</taxon>
        <taxon>Agaricomycotina</taxon>
        <taxon>Agaricomycetes</taxon>
        <taxon>Cantharellales</taxon>
        <taxon>Hydnaceae</taxon>
        <taxon>Hydnum</taxon>
    </lineage>
</organism>
<keyword evidence="4" id="KW-1185">Reference proteome</keyword>
<dbReference type="Pfam" id="PF17667">
    <property type="entry name" value="Pkinase_fungal"/>
    <property type="match status" value="2"/>
</dbReference>
<dbReference type="GO" id="GO:0004672">
    <property type="term" value="F:protein kinase activity"/>
    <property type="evidence" value="ECO:0007669"/>
    <property type="project" value="InterPro"/>
</dbReference>
<dbReference type="PROSITE" id="PS50011">
    <property type="entry name" value="PROTEIN_KINASE_DOM"/>
    <property type="match status" value="1"/>
</dbReference>
<evidence type="ECO:0000259" key="2">
    <source>
        <dbReference type="PROSITE" id="PS50011"/>
    </source>
</evidence>
<comment type="caution">
    <text evidence="3">The sequence shown here is derived from an EMBL/GenBank/DDBJ whole genome shotgun (WGS) entry which is preliminary data.</text>
</comment>
<dbReference type="PANTHER" id="PTHR38248">
    <property type="entry name" value="FUNK1 6"/>
    <property type="match status" value="1"/>
</dbReference>
<dbReference type="InterPro" id="IPR040976">
    <property type="entry name" value="Pkinase_fungal"/>
</dbReference>
<feature type="compositionally biased region" description="Polar residues" evidence="1">
    <location>
        <begin position="234"/>
        <end position="253"/>
    </location>
</feature>
<reference evidence="3" key="1">
    <citation type="journal article" date="2020" name="Nat. Commun.">
        <title>Large-scale genome sequencing of mycorrhizal fungi provides insights into the early evolution of symbiotic traits.</title>
        <authorList>
            <person name="Miyauchi S."/>
            <person name="Kiss E."/>
            <person name="Kuo A."/>
            <person name="Drula E."/>
            <person name="Kohler A."/>
            <person name="Sanchez-Garcia M."/>
            <person name="Morin E."/>
            <person name="Andreopoulos B."/>
            <person name="Barry K.W."/>
            <person name="Bonito G."/>
            <person name="Buee M."/>
            <person name="Carver A."/>
            <person name="Chen C."/>
            <person name="Cichocki N."/>
            <person name="Clum A."/>
            <person name="Culley D."/>
            <person name="Crous P.W."/>
            <person name="Fauchery L."/>
            <person name="Girlanda M."/>
            <person name="Hayes R.D."/>
            <person name="Keri Z."/>
            <person name="LaButti K."/>
            <person name="Lipzen A."/>
            <person name="Lombard V."/>
            <person name="Magnuson J."/>
            <person name="Maillard F."/>
            <person name="Murat C."/>
            <person name="Nolan M."/>
            <person name="Ohm R.A."/>
            <person name="Pangilinan J."/>
            <person name="Pereira M.F."/>
            <person name="Perotto S."/>
            <person name="Peter M."/>
            <person name="Pfister S."/>
            <person name="Riley R."/>
            <person name="Sitrit Y."/>
            <person name="Stielow J.B."/>
            <person name="Szollosi G."/>
            <person name="Zifcakova L."/>
            <person name="Stursova M."/>
            <person name="Spatafora J.W."/>
            <person name="Tedersoo L."/>
            <person name="Vaario L.M."/>
            <person name="Yamada A."/>
            <person name="Yan M."/>
            <person name="Wang P."/>
            <person name="Xu J."/>
            <person name="Bruns T."/>
            <person name="Baldrian P."/>
            <person name="Vilgalys R."/>
            <person name="Dunand C."/>
            <person name="Henrissat B."/>
            <person name="Grigoriev I.V."/>
            <person name="Hibbett D."/>
            <person name="Nagy L.G."/>
            <person name="Martin F.M."/>
        </authorList>
    </citation>
    <scope>NUCLEOTIDE SEQUENCE</scope>
    <source>
        <strain evidence="3">UP504</strain>
    </source>
</reference>
<dbReference type="Proteomes" id="UP000886523">
    <property type="component" value="Unassembled WGS sequence"/>
</dbReference>
<dbReference type="EMBL" id="MU128955">
    <property type="protein sequence ID" value="KAF9514941.1"/>
    <property type="molecule type" value="Genomic_DNA"/>
</dbReference>
<dbReference type="InterPro" id="IPR000719">
    <property type="entry name" value="Prot_kinase_dom"/>
</dbReference>
<evidence type="ECO:0000256" key="1">
    <source>
        <dbReference type="SAM" id="MobiDB-lite"/>
    </source>
</evidence>
<sequence length="439" mass="49308">MHRECSIFARPHDTVAVRNSSSTTRYPDVVFASKSQNLEDNPLDWSDVKLVLEFKAKVSTSDNAPNKSPRTRASKISSAVLQLAAYALESFIHGPYRSHVVHGTIQESTLELWYYDRVGAMRSSGVNFSEESGIVGPISHGYFTPVRSKLGSSSEITYPQLTPLSRSLCPHFKLPTPDDEGSSLDIKSNGSVHDSSYQLTPESRPSPAHPFNGATITVQNRTFVLAGQRKPGRRNTNFSSELTRAPWNTTTGNMHGMKNHLPVLEAKEDFGEWGPRSRILARKSTSASSGAGSRILRVTVYQKLLPMTEIRTADDLMSVMRDIALCYRWLYRVMGILHGDINMNNIMIRRDGVKVVGVLIDYDLAIDINKPSSTSLERIGVRRFMAIDLMKGSLIPHHARHDMEAMYWVLVWFTFRYEDGEEIRATRRPLRNGLPARTI</sequence>
<evidence type="ECO:0000313" key="4">
    <source>
        <dbReference type="Proteomes" id="UP000886523"/>
    </source>
</evidence>
<feature type="region of interest" description="Disordered" evidence="1">
    <location>
        <begin position="228"/>
        <end position="255"/>
    </location>
</feature>
<dbReference type="OrthoDB" id="5569250at2759"/>
<feature type="region of interest" description="Disordered" evidence="1">
    <location>
        <begin position="177"/>
        <end position="213"/>
    </location>
</feature>
<dbReference type="GO" id="GO:0005524">
    <property type="term" value="F:ATP binding"/>
    <property type="evidence" value="ECO:0007669"/>
    <property type="project" value="InterPro"/>
</dbReference>
<proteinExistence type="predicted"/>